<geneLocation type="plasmid" evidence="1">
    <name>p707804-3FII</name>
</geneLocation>
<evidence type="ECO:0000313" key="1">
    <source>
        <dbReference type="EMBL" id="QBQ66494.1"/>
    </source>
</evidence>
<dbReference type="AlphaFoldDB" id="A0A482LYA2"/>
<reference evidence="1" key="1">
    <citation type="submission" date="2018-09" db="EMBL/GenBank/DDBJ databases">
        <authorList>
            <person name="Yuan Q."/>
            <person name="Jiang X."/>
            <person name="Jing Y."/>
            <person name="Cheng Q."/>
            <person name="Zhou D."/>
        </authorList>
    </citation>
    <scope>NUCLEOTIDE SEQUENCE</scope>
    <source>
        <strain evidence="1">150707804</strain>
        <plasmid evidence="1">p707804-3FII</plasmid>
    </source>
</reference>
<evidence type="ECO:0008006" key="2">
    <source>
        <dbReference type="Google" id="ProtNLM"/>
    </source>
</evidence>
<dbReference type="RefSeq" id="WP_230431579.1">
    <property type="nucleotide sequence ID" value="NZ_CP087282.1"/>
</dbReference>
<dbReference type="EMBL" id="MH909329">
    <property type="protein sequence ID" value="QBQ66494.1"/>
    <property type="molecule type" value="Genomic_DNA"/>
</dbReference>
<sequence>MQIKVEVNGLVYDSQDKACKCILTESQGKVYAFLQVLDGSVKKQYWGEYSHAKPEASVRSILLNGGKWPSLPH</sequence>
<organism evidence="1">
    <name type="scientific">Leclercia adecarboxylata</name>
    <dbReference type="NCBI Taxonomy" id="83655"/>
    <lineage>
        <taxon>Bacteria</taxon>
        <taxon>Pseudomonadati</taxon>
        <taxon>Pseudomonadota</taxon>
        <taxon>Gammaproteobacteria</taxon>
        <taxon>Enterobacterales</taxon>
        <taxon>Enterobacteriaceae</taxon>
        <taxon>Leclercia</taxon>
    </lineage>
</organism>
<proteinExistence type="predicted"/>
<name>A0A482LYA2_9ENTR</name>
<accession>A0A482LYA2</accession>
<keyword evidence="1" id="KW-0614">Plasmid</keyword>
<protein>
    <recommendedName>
        <fullName evidence="2">KTSC domain-containing protein</fullName>
    </recommendedName>
</protein>